<feature type="domain" description="Gfo/Idh/MocA-like oxidoreductase N-terminal" evidence="2">
    <location>
        <begin position="21"/>
        <end position="127"/>
    </location>
</feature>
<dbReference type="GO" id="GO:0016491">
    <property type="term" value="F:oxidoreductase activity"/>
    <property type="evidence" value="ECO:0007669"/>
    <property type="project" value="UniProtKB-KW"/>
</dbReference>
<protein>
    <submittedName>
        <fullName evidence="4">Gfo/Idh/MocA family protein</fullName>
    </submittedName>
</protein>
<gene>
    <name evidence="4" type="ORF">ACFPM1_04775</name>
</gene>
<dbReference type="SUPFAM" id="SSF51735">
    <property type="entry name" value="NAD(P)-binding Rossmann-fold domains"/>
    <property type="match status" value="1"/>
</dbReference>
<dbReference type="InterPro" id="IPR036291">
    <property type="entry name" value="NAD(P)-bd_dom_sf"/>
</dbReference>
<dbReference type="Pfam" id="PF22725">
    <property type="entry name" value="GFO_IDH_MocA_C3"/>
    <property type="match status" value="1"/>
</dbReference>
<dbReference type="Proteomes" id="UP001596118">
    <property type="component" value="Unassembled WGS sequence"/>
</dbReference>
<evidence type="ECO:0000313" key="4">
    <source>
        <dbReference type="EMBL" id="MFC5278078.1"/>
    </source>
</evidence>
<evidence type="ECO:0000259" key="2">
    <source>
        <dbReference type="Pfam" id="PF01408"/>
    </source>
</evidence>
<reference evidence="4 5" key="1">
    <citation type="journal article" date="2019" name="Int. J. Syst. Evol. Microbiol.">
        <title>The Global Catalogue of Microorganisms (GCM) 10K type strain sequencing project: providing services to taxonomists for standard genome sequencing and annotation.</title>
        <authorList>
            <consortium name="The Broad Institute Genomics Platform"/>
            <consortium name="The Broad Institute Genome Sequencing Center for Infectious Disease"/>
            <person name="Wu L."/>
            <person name="Ma J."/>
        </authorList>
    </citation>
    <scope>NUCLEOTIDE SEQUENCE [LARGE SCALE GENOMIC DNA]</scope>
    <source>
        <strain evidence="4 5">CGMCC 1.12124</strain>
    </source>
</reference>
<accession>A0ABD5QZL4</accession>
<name>A0ABD5QZL4_9EURY</name>
<keyword evidence="1" id="KW-0560">Oxidoreductase</keyword>
<dbReference type="Gene3D" id="3.40.50.720">
    <property type="entry name" value="NAD(P)-binding Rossmann-like Domain"/>
    <property type="match status" value="1"/>
</dbReference>
<dbReference type="PANTHER" id="PTHR43818">
    <property type="entry name" value="BCDNA.GH03377"/>
    <property type="match status" value="1"/>
</dbReference>
<feature type="domain" description="GFO/IDH/MocA-like oxidoreductase" evidence="3">
    <location>
        <begin position="139"/>
        <end position="263"/>
    </location>
</feature>
<dbReference type="Gene3D" id="3.30.360.10">
    <property type="entry name" value="Dihydrodipicolinate Reductase, domain 2"/>
    <property type="match status" value="1"/>
</dbReference>
<sequence length="344" mass="38132">MVWHCLGANFDQMHMNTNLGWFRNHPDFAVVGVCDEDPSTSTGSIDEAASSLSLSADVVYDDLDRALEETDPDVVMGCPRNAEHADFVERVAPYDTHVVIEKPLAVTLDQADRMIDAMAGRDGRLFINWPAAWDPERHTLKRLVDDGTIGDVVEIQYYGGNAGAPPGDSWFYDPEEGGGAMLDYLGYGSTFSTWFRGGELPESVTAESYTPPNEDVNVQSATICRYDEGLSTLQTTWRMLTNPWEVQPMPAKGYDIVGTEGSISNRDREHRIRVTTADEPEGYAIAPDDLEPHYRDLAHYLAHCFENGSGPEGPLDPVFCREAHRIVDTARASAAEGRRLELKD</sequence>
<dbReference type="InterPro" id="IPR050463">
    <property type="entry name" value="Gfo/Idh/MocA_oxidrdct_glycsds"/>
</dbReference>
<dbReference type="SUPFAM" id="SSF55347">
    <property type="entry name" value="Glyceraldehyde-3-phosphate dehydrogenase-like, C-terminal domain"/>
    <property type="match status" value="1"/>
</dbReference>
<evidence type="ECO:0000259" key="3">
    <source>
        <dbReference type="Pfam" id="PF22725"/>
    </source>
</evidence>
<dbReference type="PANTHER" id="PTHR43818:SF11">
    <property type="entry name" value="BCDNA.GH03377"/>
    <property type="match status" value="1"/>
</dbReference>
<dbReference type="AlphaFoldDB" id="A0ABD5QZL4"/>
<organism evidence="4 5">
    <name type="scientific">Halorubrum rubrum</name>
    <dbReference type="NCBI Taxonomy" id="1126240"/>
    <lineage>
        <taxon>Archaea</taxon>
        <taxon>Methanobacteriati</taxon>
        <taxon>Methanobacteriota</taxon>
        <taxon>Stenosarchaea group</taxon>
        <taxon>Halobacteria</taxon>
        <taxon>Halobacteriales</taxon>
        <taxon>Haloferacaceae</taxon>
        <taxon>Halorubrum</taxon>
    </lineage>
</organism>
<keyword evidence="5" id="KW-1185">Reference proteome</keyword>
<comment type="caution">
    <text evidence="4">The sequence shown here is derived from an EMBL/GenBank/DDBJ whole genome shotgun (WGS) entry which is preliminary data.</text>
</comment>
<dbReference type="EMBL" id="JBHSKY010000006">
    <property type="protein sequence ID" value="MFC5278078.1"/>
    <property type="molecule type" value="Genomic_DNA"/>
</dbReference>
<dbReference type="InterPro" id="IPR000683">
    <property type="entry name" value="Gfo/Idh/MocA-like_OxRdtase_N"/>
</dbReference>
<dbReference type="InterPro" id="IPR055170">
    <property type="entry name" value="GFO_IDH_MocA-like_dom"/>
</dbReference>
<evidence type="ECO:0000256" key="1">
    <source>
        <dbReference type="ARBA" id="ARBA00023002"/>
    </source>
</evidence>
<dbReference type="RefSeq" id="WP_256410293.1">
    <property type="nucleotide sequence ID" value="NZ_JANHDM010000001.1"/>
</dbReference>
<proteinExistence type="predicted"/>
<dbReference type="Pfam" id="PF01408">
    <property type="entry name" value="GFO_IDH_MocA"/>
    <property type="match status" value="1"/>
</dbReference>
<evidence type="ECO:0000313" key="5">
    <source>
        <dbReference type="Proteomes" id="UP001596118"/>
    </source>
</evidence>